<evidence type="ECO:0000256" key="1">
    <source>
        <dbReference type="SAM" id="Phobius"/>
    </source>
</evidence>
<proteinExistence type="predicted"/>
<dbReference type="EMBL" id="BMKC01000003">
    <property type="protein sequence ID" value="GGA83888.1"/>
    <property type="molecule type" value="Genomic_DNA"/>
</dbReference>
<dbReference type="Proteomes" id="UP000623419">
    <property type="component" value="Unassembled WGS sequence"/>
</dbReference>
<accession>A0ABQ1HPP8</accession>
<comment type="caution">
    <text evidence="3">The sequence shown here is derived from an EMBL/GenBank/DDBJ whole genome shotgun (WGS) entry which is preliminary data.</text>
</comment>
<keyword evidence="4" id="KW-1185">Reference proteome</keyword>
<feature type="domain" description="Aerotolerance regulator N-terminal" evidence="2">
    <location>
        <begin position="3"/>
        <end position="77"/>
    </location>
</feature>
<name>A0ABQ1HPP8_9GAMM</name>
<sequence>MSFGLAFPLGLLALLGLVLPLLVHLARREQQQPTMFAALRWLRAVRRPRQKLRLEQWLLLALRLLLVAGLALLLAAPWFLRDEGGGARVLVHPALAPPETEAGADVRWLAPAFPRIDTPAPEPRQPVASLLRQADAELATGRPLVVHVPVIIDGADGERPRLSRAVQWIVKASPSVTDAMPTAALPAVMVIRHAPDLAGQARWLAATQTAWFAAAQQTEAQPDIAPLDAPWPEDTKLLAWLAADEVPESLMAFANDGGTILLGDTTAWPLAAPAEAVWRGESGELLLGAARHGQGRLLQFAAPLDPATFPELLDARFPQWLQARLQAPPPAPTRVDAQAYAPLAGAAAYAPPNQPLAPWLAVVLAALFLVERWLAAGLAPRRPA</sequence>
<dbReference type="InterPro" id="IPR011933">
    <property type="entry name" value="Double_TM_dom"/>
</dbReference>
<keyword evidence="1" id="KW-0812">Transmembrane</keyword>
<evidence type="ECO:0000313" key="4">
    <source>
        <dbReference type="Proteomes" id="UP000623419"/>
    </source>
</evidence>
<feature type="transmembrane region" description="Helical" evidence="1">
    <location>
        <begin position="57"/>
        <end position="80"/>
    </location>
</feature>
<organism evidence="3 4">
    <name type="scientific">Arenimonas soli</name>
    <dbReference type="NCBI Taxonomy" id="2269504"/>
    <lineage>
        <taxon>Bacteria</taxon>
        <taxon>Pseudomonadati</taxon>
        <taxon>Pseudomonadota</taxon>
        <taxon>Gammaproteobacteria</taxon>
        <taxon>Lysobacterales</taxon>
        <taxon>Lysobacteraceae</taxon>
        <taxon>Arenimonas</taxon>
    </lineage>
</organism>
<reference evidence="4" key="1">
    <citation type="journal article" date="2019" name="Int. J. Syst. Evol. Microbiol.">
        <title>The Global Catalogue of Microorganisms (GCM) 10K type strain sequencing project: providing services to taxonomists for standard genome sequencing and annotation.</title>
        <authorList>
            <consortium name="The Broad Institute Genomics Platform"/>
            <consortium name="The Broad Institute Genome Sequencing Center for Infectious Disease"/>
            <person name="Wu L."/>
            <person name="Ma J."/>
        </authorList>
    </citation>
    <scope>NUCLEOTIDE SEQUENCE [LARGE SCALE GENOMIC DNA]</scope>
    <source>
        <strain evidence="4">CGMCC 1.15905</strain>
    </source>
</reference>
<protein>
    <submittedName>
        <fullName evidence="3">Membrane protein</fullName>
    </submittedName>
</protein>
<evidence type="ECO:0000313" key="3">
    <source>
        <dbReference type="EMBL" id="GGA83888.1"/>
    </source>
</evidence>
<feature type="transmembrane region" description="Helical" evidence="1">
    <location>
        <begin position="6"/>
        <end position="26"/>
    </location>
</feature>
<dbReference type="Pfam" id="PF07584">
    <property type="entry name" value="BatA"/>
    <property type="match status" value="1"/>
</dbReference>
<gene>
    <name evidence="3" type="ORF">GCM10011521_22870</name>
</gene>
<keyword evidence="1" id="KW-0472">Membrane</keyword>
<dbReference type="RefSeq" id="WP_188664292.1">
    <property type="nucleotide sequence ID" value="NZ_BMKC01000003.1"/>
</dbReference>
<dbReference type="InterPro" id="IPR024163">
    <property type="entry name" value="Aerotolerance_reg_N"/>
</dbReference>
<dbReference type="NCBIfam" id="TIGR02226">
    <property type="entry name" value="two_anch"/>
    <property type="match status" value="1"/>
</dbReference>
<evidence type="ECO:0000259" key="2">
    <source>
        <dbReference type="Pfam" id="PF07584"/>
    </source>
</evidence>
<keyword evidence="1" id="KW-1133">Transmembrane helix</keyword>